<reference evidence="1" key="1">
    <citation type="journal article" date="2014" name="Front. Microbiol.">
        <title>High frequency of phylogenetically diverse reductive dehalogenase-homologous genes in deep subseafloor sedimentary metagenomes.</title>
        <authorList>
            <person name="Kawai M."/>
            <person name="Futagami T."/>
            <person name="Toyoda A."/>
            <person name="Takaki Y."/>
            <person name="Nishi S."/>
            <person name="Hori S."/>
            <person name="Arai W."/>
            <person name="Tsubouchi T."/>
            <person name="Morono Y."/>
            <person name="Uchiyama I."/>
            <person name="Ito T."/>
            <person name="Fujiyama A."/>
            <person name="Inagaki F."/>
            <person name="Takami H."/>
        </authorList>
    </citation>
    <scope>NUCLEOTIDE SEQUENCE</scope>
    <source>
        <strain evidence="1">Expedition CK06-06</strain>
    </source>
</reference>
<name>X1L7S6_9ZZZZ</name>
<gene>
    <name evidence="1" type="ORF">S06H3_09290</name>
</gene>
<protein>
    <submittedName>
        <fullName evidence="1">Uncharacterized protein</fullName>
    </submittedName>
</protein>
<dbReference type="EMBL" id="BARV01004065">
    <property type="protein sequence ID" value="GAI15078.1"/>
    <property type="molecule type" value="Genomic_DNA"/>
</dbReference>
<dbReference type="AlphaFoldDB" id="X1L7S6"/>
<organism evidence="1">
    <name type="scientific">marine sediment metagenome</name>
    <dbReference type="NCBI Taxonomy" id="412755"/>
    <lineage>
        <taxon>unclassified sequences</taxon>
        <taxon>metagenomes</taxon>
        <taxon>ecological metagenomes</taxon>
    </lineage>
</organism>
<evidence type="ECO:0000313" key="1">
    <source>
        <dbReference type="EMBL" id="GAI15078.1"/>
    </source>
</evidence>
<comment type="caution">
    <text evidence="1">The sequence shown here is derived from an EMBL/GenBank/DDBJ whole genome shotgun (WGS) entry which is preliminary data.</text>
</comment>
<proteinExistence type="predicted"/>
<accession>X1L7S6</accession>
<sequence>MNVYLKTDPVLSILHGLSDSFDKMYCFPSQERIMELLIKFRDTKIAIATLNRWLRAAEDLKYIKRRRRTRHDKKLGMVFQSTLYRITYKGYQRLKRIGMDVIKQLEELTKVRPKRKKESPGRNNNHFLEEINGKVKDLVLGVLKKPIY</sequence>